<dbReference type="SUPFAM" id="SSF48452">
    <property type="entry name" value="TPR-like"/>
    <property type="match status" value="1"/>
</dbReference>
<sequence>MKNSIYIILICLLTVACDDIFEGINNDPNNPTSASFQNILTGAEVGNMILQAGETARRAGIFAGYYTGIDRQHLGFSQYTVTTSDFDNIWDDAFVNTLRNARVAEEAAVEQGIEGVSIGITQVLQAMTFGTATSLYGDIPFDEARFDVENPQFEDQEVVYGKVQTLLDQAIANLQLGTGRPPSGSDIYLDGDPQKWIEVAYTLKARYYMHTREYASAYNAAQNGVSAMDNGLFGPHGTGLDESNLNYQFFAVYSRAADLKTSDFMASLVASDAAVSPDINNYRGNAKTDETARWNYLFAVTGVGIQPNTVDGFAAQTASTSLVTYEENLLILAESGFRNGGFGTGLQHLNEFRAFMNAGGYLSNANPADIQYDAYDASDFANGGIENPDNISSDNALLREIMEERFVTFFGQIEGFNDTRRTENEPVVRIHTTPNVGSDFPQRFIYPQTEIDRNSNTPNPIPNFFEPTRVNQ</sequence>
<proteinExistence type="predicted"/>
<dbReference type="InterPro" id="IPR011990">
    <property type="entry name" value="TPR-like_helical_dom_sf"/>
</dbReference>
<name>A0A1I0QWN0_9BACT</name>
<dbReference type="GeneID" id="99987513"/>
<dbReference type="Pfam" id="PF12771">
    <property type="entry name" value="SusD-like_2"/>
    <property type="match status" value="1"/>
</dbReference>
<dbReference type="OrthoDB" id="622163at2"/>
<keyword evidence="3" id="KW-1185">Reference proteome</keyword>
<dbReference type="PROSITE" id="PS51257">
    <property type="entry name" value="PROKAR_LIPOPROTEIN"/>
    <property type="match status" value="1"/>
</dbReference>
<dbReference type="EMBL" id="FOIR01000002">
    <property type="protein sequence ID" value="SEW32151.1"/>
    <property type="molecule type" value="Genomic_DNA"/>
</dbReference>
<dbReference type="AlphaFoldDB" id="A0A1I0QWN0"/>
<evidence type="ECO:0000313" key="2">
    <source>
        <dbReference type="EMBL" id="SEW32151.1"/>
    </source>
</evidence>
<accession>A0A1I0QWN0</accession>
<protein>
    <submittedName>
        <fullName evidence="2">Starch-binding associating with outer membrane</fullName>
    </submittedName>
</protein>
<evidence type="ECO:0000256" key="1">
    <source>
        <dbReference type="SAM" id="MobiDB-lite"/>
    </source>
</evidence>
<dbReference type="STRING" id="1267423.SAMN05216290_2828"/>
<reference evidence="3" key="1">
    <citation type="submission" date="2016-10" db="EMBL/GenBank/DDBJ databases">
        <authorList>
            <person name="Varghese N."/>
            <person name="Submissions S."/>
        </authorList>
    </citation>
    <scope>NUCLEOTIDE SEQUENCE [LARGE SCALE GENOMIC DNA]</scope>
    <source>
        <strain evidence="3">CGMCC 1.12402</strain>
    </source>
</reference>
<organism evidence="2 3">
    <name type="scientific">Roseivirga pacifica</name>
    <dbReference type="NCBI Taxonomy" id="1267423"/>
    <lineage>
        <taxon>Bacteria</taxon>
        <taxon>Pseudomonadati</taxon>
        <taxon>Bacteroidota</taxon>
        <taxon>Cytophagia</taxon>
        <taxon>Cytophagales</taxon>
        <taxon>Roseivirgaceae</taxon>
        <taxon>Roseivirga</taxon>
    </lineage>
</organism>
<feature type="region of interest" description="Disordered" evidence="1">
    <location>
        <begin position="450"/>
        <end position="472"/>
    </location>
</feature>
<evidence type="ECO:0000313" key="3">
    <source>
        <dbReference type="Proteomes" id="UP000199437"/>
    </source>
</evidence>
<dbReference type="InterPro" id="IPR041662">
    <property type="entry name" value="SusD-like_2"/>
</dbReference>
<dbReference type="Gene3D" id="1.25.40.390">
    <property type="match status" value="1"/>
</dbReference>
<dbReference type="Proteomes" id="UP000199437">
    <property type="component" value="Unassembled WGS sequence"/>
</dbReference>
<gene>
    <name evidence="2" type="ORF">SAMN05216290_2828</name>
</gene>
<dbReference type="RefSeq" id="WP_090259213.1">
    <property type="nucleotide sequence ID" value="NZ_FOIR01000002.1"/>
</dbReference>